<comment type="similarity">
    <text evidence="6">Belongs to the methyltransferase superfamily. RNA methyltransferase RsmG family.</text>
</comment>
<dbReference type="EMBL" id="JAOXHJ010000005">
    <property type="protein sequence ID" value="MCV3754237.1"/>
    <property type="molecule type" value="Genomic_DNA"/>
</dbReference>
<reference evidence="7 8" key="1">
    <citation type="journal article" date="2020" name="Int. J. Syst. Evol. Microbiol.">
        <title>Ureaplasma miroungigenitalium sp. nov. isolated from northern elephant seals (Mirounga angustirostris) and Ureaplasma zalophigenitalium sp. nov. isolated from California sea lions (Zalophus californianus).</title>
        <authorList>
            <person name="Volokhov D.V."/>
            <person name="Gulland F.M."/>
            <person name="Gao Y."/>
            <person name="Chizhikov V.E."/>
        </authorList>
    </citation>
    <scope>NUCLEOTIDE SEQUENCE [LARGE SCALE GENOMIC DNA]</scope>
    <source>
        <strain evidence="7 8">CSL7644-GEN</strain>
    </source>
</reference>
<comment type="caution">
    <text evidence="7">The sequence shown here is derived from an EMBL/GenBank/DDBJ whole genome shotgun (WGS) entry which is preliminary data.</text>
</comment>
<dbReference type="RefSeq" id="WP_263818039.1">
    <property type="nucleotide sequence ID" value="NZ_JAOXHJ010000005.1"/>
</dbReference>
<keyword evidence="8" id="KW-1185">Reference proteome</keyword>
<protein>
    <recommendedName>
        <fullName evidence="6">Ribosomal RNA small subunit methyltransferase G</fullName>
        <ecNumber evidence="6">2.1.1.-</ecNumber>
    </recommendedName>
    <alternativeName>
        <fullName evidence="6">16S rRNA 7-methylguanosine methyltransferase</fullName>
        <shortName evidence="6">16S rRNA m7G methyltransferase</shortName>
    </alternativeName>
</protein>
<keyword evidence="5 6" id="KW-0949">S-adenosyl-L-methionine</keyword>
<evidence type="ECO:0000256" key="5">
    <source>
        <dbReference type="ARBA" id="ARBA00022691"/>
    </source>
</evidence>
<gene>
    <name evidence="6 7" type="primary">rsmG</name>
    <name evidence="7" type="ORF">OF365_02510</name>
</gene>
<dbReference type="EC" id="2.1.1.-" evidence="6"/>
<dbReference type="SUPFAM" id="SSF53335">
    <property type="entry name" value="S-adenosyl-L-methionine-dependent methyltransferases"/>
    <property type="match status" value="1"/>
</dbReference>
<keyword evidence="3 6" id="KW-0489">Methyltransferase</keyword>
<dbReference type="CDD" id="cd02440">
    <property type="entry name" value="AdoMet_MTases"/>
    <property type="match status" value="1"/>
</dbReference>
<comment type="caution">
    <text evidence="6">Lacks conserved residue(s) required for the propagation of feature annotation.</text>
</comment>
<dbReference type="PANTHER" id="PTHR31760">
    <property type="entry name" value="S-ADENOSYL-L-METHIONINE-DEPENDENT METHYLTRANSFERASES SUPERFAMILY PROTEIN"/>
    <property type="match status" value="1"/>
</dbReference>
<evidence type="ECO:0000256" key="1">
    <source>
        <dbReference type="ARBA" id="ARBA00022490"/>
    </source>
</evidence>
<dbReference type="NCBIfam" id="TIGR00138">
    <property type="entry name" value="rsmG_gidB"/>
    <property type="match status" value="1"/>
</dbReference>
<evidence type="ECO:0000313" key="8">
    <source>
        <dbReference type="Proteomes" id="UP001207252"/>
    </source>
</evidence>
<feature type="binding site" evidence="6">
    <location>
        <position position="148"/>
    </location>
    <ligand>
        <name>S-adenosyl-L-methionine</name>
        <dbReference type="ChEBI" id="CHEBI:59789"/>
    </ligand>
</feature>
<keyword evidence="2 6" id="KW-0698">rRNA processing</keyword>
<dbReference type="PIRSF" id="PIRSF003078">
    <property type="entry name" value="GidB"/>
    <property type="match status" value="1"/>
</dbReference>
<comment type="subcellular location">
    <subcellularLocation>
        <location evidence="6">Cytoplasm</location>
    </subcellularLocation>
</comment>
<feature type="binding site" evidence="6">
    <location>
        <begin position="131"/>
        <end position="132"/>
    </location>
    <ligand>
        <name>S-adenosyl-L-methionine</name>
        <dbReference type="ChEBI" id="CHEBI:59789"/>
    </ligand>
</feature>
<name>A0ABT3BPS9_9BACT</name>
<dbReference type="PANTHER" id="PTHR31760:SF0">
    <property type="entry name" value="S-ADENOSYL-L-METHIONINE-DEPENDENT METHYLTRANSFERASES SUPERFAMILY PROTEIN"/>
    <property type="match status" value="1"/>
</dbReference>
<proteinExistence type="inferred from homology"/>
<comment type="function">
    <text evidence="6">Specifically methylates the N7 position of a guanine in 16S rRNA.</text>
</comment>
<keyword evidence="1 6" id="KW-0963">Cytoplasm</keyword>
<dbReference type="InterPro" id="IPR029063">
    <property type="entry name" value="SAM-dependent_MTases_sf"/>
</dbReference>
<accession>A0ABT3BPS9</accession>
<evidence type="ECO:0000256" key="4">
    <source>
        <dbReference type="ARBA" id="ARBA00022679"/>
    </source>
</evidence>
<dbReference type="HAMAP" id="MF_00074">
    <property type="entry name" value="16SrRNA_methyltr_G"/>
    <property type="match status" value="1"/>
</dbReference>
<evidence type="ECO:0000313" key="7">
    <source>
        <dbReference type="EMBL" id="MCV3754237.1"/>
    </source>
</evidence>
<dbReference type="Proteomes" id="UP001207252">
    <property type="component" value="Unassembled WGS sequence"/>
</dbReference>
<dbReference type="InterPro" id="IPR003682">
    <property type="entry name" value="rRNA_ssu_MeTfrase_G"/>
</dbReference>
<dbReference type="GO" id="GO:0032259">
    <property type="term" value="P:methylation"/>
    <property type="evidence" value="ECO:0007669"/>
    <property type="project" value="UniProtKB-KW"/>
</dbReference>
<sequence>MNKEMFVKEIKELFPHLNKEQIGLIINYKNLVQEYNQYFNLTRLDDESKIYQEFLWDSLLPYSDQSIMPIDAHKRLIDIGSGSGIPGILIAIVFTSYQVVLLEANAKKCTFLTKVIKQLQLRNVEIWNMRAEEMTLAMRESFDIATARAVASLYKILEISTPFVKVNGILIEPKGLAYEAEVSEALNTIKLLNLTLLKNNSYVSNTKTNNVLVYQKNKPTNKRYPRKWSQIVVKPL</sequence>
<evidence type="ECO:0000256" key="2">
    <source>
        <dbReference type="ARBA" id="ARBA00022552"/>
    </source>
</evidence>
<dbReference type="GO" id="GO:0008168">
    <property type="term" value="F:methyltransferase activity"/>
    <property type="evidence" value="ECO:0007669"/>
    <property type="project" value="UniProtKB-KW"/>
</dbReference>
<evidence type="ECO:0000256" key="6">
    <source>
        <dbReference type="HAMAP-Rule" id="MF_00074"/>
    </source>
</evidence>
<evidence type="ECO:0000256" key="3">
    <source>
        <dbReference type="ARBA" id="ARBA00022603"/>
    </source>
</evidence>
<feature type="binding site" evidence="6">
    <location>
        <position position="80"/>
    </location>
    <ligand>
        <name>S-adenosyl-L-methionine</name>
        <dbReference type="ChEBI" id="CHEBI:59789"/>
    </ligand>
</feature>
<dbReference type="Gene3D" id="3.40.50.150">
    <property type="entry name" value="Vaccinia Virus protein VP39"/>
    <property type="match status" value="1"/>
</dbReference>
<organism evidence="7 8">
    <name type="scientific">Ureaplasma zalophigenitalium</name>
    <dbReference type="NCBI Taxonomy" id="907723"/>
    <lineage>
        <taxon>Bacteria</taxon>
        <taxon>Bacillati</taxon>
        <taxon>Mycoplasmatota</taxon>
        <taxon>Mycoplasmoidales</taxon>
        <taxon>Mycoplasmoidaceae</taxon>
        <taxon>Ureaplasma</taxon>
    </lineage>
</organism>
<dbReference type="Pfam" id="PF02527">
    <property type="entry name" value="GidB"/>
    <property type="match status" value="1"/>
</dbReference>
<keyword evidence="4 6" id="KW-0808">Transferase</keyword>